<proteinExistence type="predicted"/>
<dbReference type="Proteomes" id="UP000094669">
    <property type="component" value="Unassembled WGS sequence"/>
</dbReference>
<protein>
    <submittedName>
        <fullName evidence="1">Uncharacterized protein</fullName>
    </submittedName>
</protein>
<gene>
    <name evidence="1" type="ORF">BES34_014090</name>
</gene>
<name>A0ABX4YGX6_9LEPT</name>
<dbReference type="RefSeq" id="WP_010420067.1">
    <property type="nucleotide sequence ID" value="NZ_MCRM02000015.1"/>
</dbReference>
<keyword evidence="2" id="KW-1185">Reference proteome</keyword>
<accession>A0ABX4YGX6</accession>
<dbReference type="EMBL" id="MCRM02000015">
    <property type="protein sequence ID" value="PNV74312.1"/>
    <property type="molecule type" value="Genomic_DNA"/>
</dbReference>
<sequence length="147" mass="17349">MEPVFLALEGNLNQRFDWNLNFTKFMEATRGKWYSAEYFETTLDSSKPLYGLRKAMNAREIHLTALKTSKTPYSLRSRIFLWRLIAKTKIQKKILRKKTNEIEGLEKDLSDKNFEILKLSFRVSRLESELTLVKKSNEILKTIRGIE</sequence>
<reference evidence="1" key="1">
    <citation type="submission" date="2018-01" db="EMBL/GenBank/DDBJ databases">
        <title>Genomic characterization of Leptospira inadai serogroup Lyme isolated from captured rat in Brazil and comparative analysis with human reference strain.</title>
        <authorList>
            <person name="Moreno L.Z."/>
            <person name="Loureiro A.P."/>
            <person name="Miraglia F."/>
            <person name="Kremer F.S."/>
            <person name="Eslabao M.R."/>
            <person name="Dellagostin O.A."/>
            <person name="Lilenbaum W."/>
            <person name="Moreno A.M."/>
        </authorList>
    </citation>
    <scope>NUCLEOTIDE SEQUENCE [LARGE SCALE GENOMIC DNA]</scope>
    <source>
        <strain evidence="1">M34/99</strain>
    </source>
</reference>
<evidence type="ECO:0000313" key="2">
    <source>
        <dbReference type="Proteomes" id="UP000094669"/>
    </source>
</evidence>
<organism evidence="1 2">
    <name type="scientific">Leptospira inadai serovar Lyme</name>
    <dbReference type="NCBI Taxonomy" id="293084"/>
    <lineage>
        <taxon>Bacteria</taxon>
        <taxon>Pseudomonadati</taxon>
        <taxon>Spirochaetota</taxon>
        <taxon>Spirochaetia</taxon>
        <taxon>Leptospirales</taxon>
        <taxon>Leptospiraceae</taxon>
        <taxon>Leptospira</taxon>
    </lineage>
</organism>
<evidence type="ECO:0000313" key="1">
    <source>
        <dbReference type="EMBL" id="PNV74312.1"/>
    </source>
</evidence>
<comment type="caution">
    <text evidence="1">The sequence shown here is derived from an EMBL/GenBank/DDBJ whole genome shotgun (WGS) entry which is preliminary data.</text>
</comment>